<dbReference type="AlphaFoldDB" id="A0AAX3VW31"/>
<dbReference type="RefSeq" id="WP_282684460.1">
    <property type="nucleotide sequence ID" value="NZ_CP124841.1"/>
</dbReference>
<evidence type="ECO:0000313" key="2">
    <source>
        <dbReference type="EMBL" id="WHF38168.1"/>
    </source>
</evidence>
<dbReference type="Proteomes" id="UP001239426">
    <property type="component" value="Chromosome"/>
</dbReference>
<sequence length="118" mass="13590">MLYPGLIKNRCGVYCYRLIFPPSLRQYGVPRETRFSLGTKSRAKTGELWIHAFQLGRLLLDELLALVQEVDQEVDMAEISKIMKVKIAAKREQIRLGEQLAALQDQINEQRLEALRSC</sequence>
<feature type="coiled-coil region" evidence="1">
    <location>
        <begin position="60"/>
        <end position="113"/>
    </location>
</feature>
<evidence type="ECO:0000256" key="1">
    <source>
        <dbReference type="SAM" id="Coils"/>
    </source>
</evidence>
<name>A0AAX3VW31_AERSA</name>
<reference evidence="2" key="1">
    <citation type="submission" date="2023-05" db="EMBL/GenBank/DDBJ databases">
        <title>Aeromonas salmonicida 57, complete genome.</title>
        <authorList>
            <person name="Shao L."/>
        </authorList>
    </citation>
    <scope>NUCLEOTIDE SEQUENCE</scope>
    <source>
        <strain evidence="2">57</strain>
    </source>
</reference>
<organism evidence="2 3">
    <name type="scientific">Aeromonas salmonicida</name>
    <dbReference type="NCBI Taxonomy" id="645"/>
    <lineage>
        <taxon>Bacteria</taxon>
        <taxon>Pseudomonadati</taxon>
        <taxon>Pseudomonadota</taxon>
        <taxon>Gammaproteobacteria</taxon>
        <taxon>Aeromonadales</taxon>
        <taxon>Aeromonadaceae</taxon>
        <taxon>Aeromonas</taxon>
    </lineage>
</organism>
<evidence type="ECO:0000313" key="3">
    <source>
        <dbReference type="Proteomes" id="UP001239426"/>
    </source>
</evidence>
<gene>
    <name evidence="2" type="ORF">QLQ87_07445</name>
</gene>
<keyword evidence="1" id="KW-0175">Coiled coil</keyword>
<dbReference type="EMBL" id="CP124841">
    <property type="protein sequence ID" value="WHF38168.1"/>
    <property type="molecule type" value="Genomic_DNA"/>
</dbReference>
<accession>A0AAX3VW31</accession>
<proteinExistence type="predicted"/>
<protein>
    <submittedName>
        <fullName evidence="2">Uncharacterized protein</fullName>
    </submittedName>
</protein>